<dbReference type="PANTHER" id="PTHR18964">
    <property type="entry name" value="ROK (REPRESSOR, ORF, KINASE) FAMILY"/>
    <property type="match status" value="1"/>
</dbReference>
<dbReference type="RefSeq" id="WP_119949029.1">
    <property type="nucleotide sequence ID" value="NZ_QZEZ01000001.1"/>
</dbReference>
<comment type="caution">
    <text evidence="2">The sequence shown here is derived from an EMBL/GenBank/DDBJ whole genome shotgun (WGS) entry which is preliminary data.</text>
</comment>
<accession>A0A3A3Z556</accession>
<dbReference type="InterPro" id="IPR043129">
    <property type="entry name" value="ATPase_NBD"/>
</dbReference>
<dbReference type="SUPFAM" id="SSF53067">
    <property type="entry name" value="Actin-like ATPase domain"/>
    <property type="match status" value="2"/>
</dbReference>
<dbReference type="InterPro" id="IPR036390">
    <property type="entry name" value="WH_DNA-bd_sf"/>
</dbReference>
<organism evidence="2 3">
    <name type="scientific">Vallicoccus soli</name>
    <dbReference type="NCBI Taxonomy" id="2339232"/>
    <lineage>
        <taxon>Bacteria</taxon>
        <taxon>Bacillati</taxon>
        <taxon>Actinomycetota</taxon>
        <taxon>Actinomycetes</taxon>
        <taxon>Motilibacterales</taxon>
        <taxon>Vallicoccaceae</taxon>
        <taxon>Vallicoccus</taxon>
    </lineage>
</organism>
<evidence type="ECO:0000313" key="2">
    <source>
        <dbReference type="EMBL" id="RJK98103.1"/>
    </source>
</evidence>
<name>A0A3A3Z556_9ACTN</name>
<evidence type="ECO:0000313" key="3">
    <source>
        <dbReference type="Proteomes" id="UP000265614"/>
    </source>
</evidence>
<dbReference type="Gene3D" id="3.30.420.40">
    <property type="match status" value="2"/>
</dbReference>
<dbReference type="SUPFAM" id="SSF46785">
    <property type="entry name" value="Winged helix' DNA-binding domain"/>
    <property type="match status" value="1"/>
</dbReference>
<evidence type="ECO:0000256" key="1">
    <source>
        <dbReference type="ARBA" id="ARBA00006479"/>
    </source>
</evidence>
<dbReference type="PANTHER" id="PTHR18964:SF149">
    <property type="entry name" value="BIFUNCTIONAL UDP-N-ACETYLGLUCOSAMINE 2-EPIMERASE_N-ACETYLMANNOSAMINE KINASE"/>
    <property type="match status" value="1"/>
</dbReference>
<dbReference type="InterPro" id="IPR000600">
    <property type="entry name" value="ROK"/>
</dbReference>
<dbReference type="OrthoDB" id="3189808at2"/>
<dbReference type="Proteomes" id="UP000265614">
    <property type="component" value="Unassembled WGS sequence"/>
</dbReference>
<dbReference type="AlphaFoldDB" id="A0A3A3Z556"/>
<sequence length="406" mass="39978">MPAPGPAVRAANLAAALRHVAACAEPPSRAGIAAATGFTRATASSLVDELVAAGLLAETAPLRRAGGGRPGTGLVLADRGAAGLGVEVNVDHVAACVVDLAGRVRHREVEGVDLRGVPPRRALARAARTARRAVAAAAGDGLEPSGAALALPGLVRGPSGPLQLAPNLGWRDVDVLELAGALEPFAGLALSAGNEADLAAVAELTERGPGASFLLVSGEVGIGAGVVVEGRLFRGAHGWAGELGHVSVDPAGPVCRCGARGCLERYAGQDALLASAGLVAPAGTSLGGVRTLDELVALAEAGDAGLLAGLDAAGHALGVAVSAALNLLDVPQVVLGGIYAPLSRWLAPGLCDELAVRLLAAPWAAPRVVASALGPEAAVVGAARTVVRSVVDDPAAWIARSTASSA</sequence>
<dbReference type="EMBL" id="QZEZ01000001">
    <property type="protein sequence ID" value="RJK98103.1"/>
    <property type="molecule type" value="Genomic_DNA"/>
</dbReference>
<dbReference type="InterPro" id="IPR036388">
    <property type="entry name" value="WH-like_DNA-bd_sf"/>
</dbReference>
<proteinExistence type="inferred from homology"/>
<dbReference type="Pfam" id="PF00480">
    <property type="entry name" value="ROK"/>
    <property type="match status" value="1"/>
</dbReference>
<comment type="similarity">
    <text evidence="1">Belongs to the ROK (NagC/XylR) family.</text>
</comment>
<keyword evidence="3" id="KW-1185">Reference proteome</keyword>
<protein>
    <submittedName>
        <fullName evidence="2">ROK family protein</fullName>
    </submittedName>
</protein>
<dbReference type="Gene3D" id="1.10.10.10">
    <property type="entry name" value="Winged helix-like DNA-binding domain superfamily/Winged helix DNA-binding domain"/>
    <property type="match status" value="1"/>
</dbReference>
<gene>
    <name evidence="2" type="ORF">D5H78_04010</name>
</gene>
<reference evidence="2 3" key="1">
    <citation type="submission" date="2018-09" db="EMBL/GenBank/DDBJ databases">
        <title>YIM 75000 draft genome.</title>
        <authorList>
            <person name="Tang S."/>
            <person name="Feng Y."/>
        </authorList>
    </citation>
    <scope>NUCLEOTIDE SEQUENCE [LARGE SCALE GENOMIC DNA]</scope>
    <source>
        <strain evidence="2 3">YIM 75000</strain>
    </source>
</reference>